<dbReference type="EMBL" id="AGNL01003313">
    <property type="protein sequence ID" value="EJK74858.1"/>
    <property type="molecule type" value="Genomic_DNA"/>
</dbReference>
<keyword evidence="2" id="KW-0812">Transmembrane</keyword>
<evidence type="ECO:0000256" key="2">
    <source>
        <dbReference type="SAM" id="Phobius"/>
    </source>
</evidence>
<feature type="transmembrane region" description="Helical" evidence="2">
    <location>
        <begin position="34"/>
        <end position="54"/>
    </location>
</feature>
<feature type="non-terminal residue" evidence="3">
    <location>
        <position position="1"/>
    </location>
</feature>
<keyword evidence="2" id="KW-0472">Membrane</keyword>
<feature type="compositionally biased region" description="Basic and acidic residues" evidence="1">
    <location>
        <begin position="247"/>
        <end position="256"/>
    </location>
</feature>
<dbReference type="AlphaFoldDB" id="K0T7T9"/>
<keyword evidence="4" id="KW-1185">Reference proteome</keyword>
<evidence type="ECO:0000313" key="3">
    <source>
        <dbReference type="EMBL" id="EJK74858.1"/>
    </source>
</evidence>
<name>K0T7T9_THAOC</name>
<feature type="compositionally biased region" description="Low complexity" evidence="1">
    <location>
        <begin position="220"/>
        <end position="232"/>
    </location>
</feature>
<comment type="caution">
    <text evidence="3">The sequence shown here is derived from an EMBL/GenBank/DDBJ whole genome shotgun (WGS) entry which is preliminary data.</text>
</comment>
<evidence type="ECO:0000313" key="4">
    <source>
        <dbReference type="Proteomes" id="UP000266841"/>
    </source>
</evidence>
<gene>
    <name evidence="3" type="ORF">THAOC_03442</name>
</gene>
<evidence type="ECO:0000256" key="1">
    <source>
        <dbReference type="SAM" id="MobiDB-lite"/>
    </source>
</evidence>
<keyword evidence="2" id="KW-1133">Transmembrane helix</keyword>
<dbReference type="Proteomes" id="UP000266841">
    <property type="component" value="Unassembled WGS sequence"/>
</dbReference>
<proteinExistence type="predicted"/>
<reference evidence="3 4" key="1">
    <citation type="journal article" date="2012" name="Genome Biol.">
        <title>Genome and low-iron response of an oceanic diatom adapted to chronic iron limitation.</title>
        <authorList>
            <person name="Lommer M."/>
            <person name="Specht M."/>
            <person name="Roy A.S."/>
            <person name="Kraemer L."/>
            <person name="Andreson R."/>
            <person name="Gutowska M.A."/>
            <person name="Wolf J."/>
            <person name="Bergner S.V."/>
            <person name="Schilhabel M.B."/>
            <person name="Klostermeier U.C."/>
            <person name="Beiko R.G."/>
            <person name="Rosenstiel P."/>
            <person name="Hippler M."/>
            <person name="Laroche J."/>
        </authorList>
    </citation>
    <scope>NUCLEOTIDE SEQUENCE [LARGE SCALE GENOMIC DNA]</scope>
    <source>
        <strain evidence="3 4">CCMP1005</strain>
    </source>
</reference>
<protein>
    <submittedName>
        <fullName evidence="3">Uncharacterized protein</fullName>
    </submittedName>
</protein>
<organism evidence="3 4">
    <name type="scientific">Thalassiosira oceanica</name>
    <name type="common">Marine diatom</name>
    <dbReference type="NCBI Taxonomy" id="159749"/>
    <lineage>
        <taxon>Eukaryota</taxon>
        <taxon>Sar</taxon>
        <taxon>Stramenopiles</taxon>
        <taxon>Ochrophyta</taxon>
        <taxon>Bacillariophyta</taxon>
        <taxon>Coscinodiscophyceae</taxon>
        <taxon>Thalassiosirophycidae</taxon>
        <taxon>Thalassiosirales</taxon>
        <taxon>Thalassiosiraceae</taxon>
        <taxon>Thalassiosira</taxon>
    </lineage>
</organism>
<feature type="region of interest" description="Disordered" evidence="1">
    <location>
        <begin position="210"/>
        <end position="256"/>
    </location>
</feature>
<accession>K0T7T9</accession>
<sequence>TVGRGDGAVAVASNRVQGDGARAGAGGAARSRKIGLFGLLYGAVGACLAVIVGACPTTAELVPVRGAARLYLERRGVGIDSCVRGDVWRGVEPFVAHSLLVRAAITVGRGDGAVILAAYSLACPEAGLGRGWIRAADVDLQPGKSAVADVGRPVMRFDGLALACALVSELTEQPPPRPVAAEIQSSSGWNGRGEDLDLLSARGGRWTLERGRRAGRPVTGRWSGAAGAPRGPGSVGAGGARARRRGRRDEGEGGEG</sequence>